<dbReference type="PROSITE" id="PS51939">
    <property type="entry name" value="XRRM"/>
    <property type="match status" value="1"/>
</dbReference>
<dbReference type="InterPro" id="IPR002344">
    <property type="entry name" value="Lupus_La"/>
</dbReference>
<dbReference type="SMART" id="SM00715">
    <property type="entry name" value="LA"/>
    <property type="match status" value="1"/>
</dbReference>
<evidence type="ECO:0000256" key="5">
    <source>
        <dbReference type="ARBA" id="ARBA00022782"/>
    </source>
</evidence>
<dbReference type="EMBL" id="RCHS01000421">
    <property type="protein sequence ID" value="RMX58919.1"/>
    <property type="molecule type" value="Genomic_DNA"/>
</dbReference>
<dbReference type="GO" id="GO:0006397">
    <property type="term" value="P:mRNA processing"/>
    <property type="evidence" value="ECO:0007669"/>
    <property type="project" value="UniProtKB-KW"/>
</dbReference>
<feature type="domain" description="XRRM" evidence="17">
    <location>
        <begin position="435"/>
        <end position="548"/>
    </location>
</feature>
<dbReference type="SUPFAM" id="SSF54928">
    <property type="entry name" value="RNA-binding domain, RBD"/>
    <property type="match status" value="1"/>
</dbReference>
<gene>
    <name evidence="18" type="ORF">pdam_00018853</name>
</gene>
<sequence length="551" mass="63537">KHLFAYKQIEFYFGDSNLQKDRFMKQEINKHPEGYVNISTIASFNRMKQITNDLNLVVKAMKTSSMLEVCGDDSMVRRKTPVPEPRNVDKETIYVERLPPYADHDWVKEIFSKYGKVVYISIPRFKHTGDIKGFAFVEFESAKVAQEAVEVFNKEGRIKQSSEPEKSENGVNAEQSNEQHKVTKPKRKRSHSESEVDGQKTSRERKRKRTTSESSVDSEANEPLIDVRPSDGGKRKGKECKKTEQDGGERAENGEKGWRDADGKDKKGKKFVRWQEDDEQRNSDKKESGEKSRKRSHDDSTSGEESVEQKRQKMIDKSDMTSKKASEESGEDETVEGDKKHKKRKRKKKEKKENKLPHLRVISKLEWLELKKEYKTLQREAMKNLKKQLQEKIPVNSSQAGNKPLKSTQNRADASYKETEEKSSQDGGATVKTLSYTPGVLLKFHCQGRGMTKKELREKISWSAPVAYLDLEEGSVEGYVRFHTAENCNLVLKKMSSANDELQLNKLTEEEEKSYWEKINADRMSRYNSKREKKRGTEKVGILDLTDSILI</sequence>
<evidence type="ECO:0000256" key="10">
    <source>
        <dbReference type="ARBA" id="ARBA00023187"/>
    </source>
</evidence>
<reference evidence="18 19" key="1">
    <citation type="journal article" date="2018" name="Sci. Rep.">
        <title>Comparative analysis of the Pocillopora damicornis genome highlights role of immune system in coral evolution.</title>
        <authorList>
            <person name="Cunning R."/>
            <person name="Bay R.A."/>
            <person name="Gillette P."/>
            <person name="Baker A.C."/>
            <person name="Traylor-Knowles N."/>
        </authorList>
    </citation>
    <scope>NUCLEOTIDE SEQUENCE [LARGE SCALE GENOMIC DNA]</scope>
    <source>
        <strain evidence="18">RSMAS</strain>
        <tissue evidence="18">Whole animal</tissue>
    </source>
</reference>
<evidence type="ECO:0000256" key="1">
    <source>
        <dbReference type="ARBA" id="ARBA00004642"/>
    </source>
</evidence>
<evidence type="ECO:0000259" key="15">
    <source>
        <dbReference type="PROSITE" id="PS50102"/>
    </source>
</evidence>
<feature type="compositionally biased region" description="Basic and acidic residues" evidence="14">
    <location>
        <begin position="280"/>
        <end position="300"/>
    </location>
</feature>
<feature type="domain" description="HTH La-type RNA-binding" evidence="16">
    <location>
        <begin position="1"/>
        <end position="86"/>
    </location>
</feature>
<dbReference type="Gene3D" id="3.30.70.330">
    <property type="match status" value="2"/>
</dbReference>
<keyword evidence="10" id="KW-0508">mRNA splicing</keyword>
<evidence type="ECO:0000256" key="13">
    <source>
        <dbReference type="PROSITE-ProRule" id="PRU00332"/>
    </source>
</evidence>
<keyword evidence="19" id="KW-1185">Reference proteome</keyword>
<dbReference type="AlphaFoldDB" id="A0A3M6UZ97"/>
<dbReference type="CDD" id="cd07323">
    <property type="entry name" value="LAM"/>
    <property type="match status" value="1"/>
</dbReference>
<dbReference type="Pfam" id="PF05383">
    <property type="entry name" value="La"/>
    <property type="match status" value="1"/>
</dbReference>
<keyword evidence="5" id="KW-0221">Differentiation</keyword>
<dbReference type="InterPro" id="IPR012677">
    <property type="entry name" value="Nucleotide-bd_a/b_plait_sf"/>
</dbReference>
<dbReference type="InterPro" id="IPR045180">
    <property type="entry name" value="La_dom_prot"/>
</dbReference>
<feature type="region of interest" description="Disordered" evidence="14">
    <location>
        <begin position="156"/>
        <end position="358"/>
    </location>
</feature>
<dbReference type="InterPro" id="IPR034887">
    <property type="entry name" value="LARP7_RRM1"/>
</dbReference>
<dbReference type="Pfam" id="PF08777">
    <property type="entry name" value="RRM_3"/>
    <property type="match status" value="1"/>
</dbReference>
<dbReference type="GO" id="GO:0030154">
    <property type="term" value="P:cell differentiation"/>
    <property type="evidence" value="ECO:0007669"/>
    <property type="project" value="UniProtKB-KW"/>
</dbReference>
<evidence type="ECO:0000256" key="6">
    <source>
        <dbReference type="ARBA" id="ARBA00022871"/>
    </source>
</evidence>
<dbReference type="PROSITE" id="PS50102">
    <property type="entry name" value="RRM"/>
    <property type="match status" value="1"/>
</dbReference>
<dbReference type="GO" id="GO:1990904">
    <property type="term" value="C:ribonucleoprotein complex"/>
    <property type="evidence" value="ECO:0007669"/>
    <property type="project" value="UniProtKB-UniRule"/>
</dbReference>
<dbReference type="SUPFAM" id="SSF46785">
    <property type="entry name" value="Winged helix' DNA-binding domain"/>
    <property type="match status" value="1"/>
</dbReference>
<dbReference type="Pfam" id="PF00076">
    <property type="entry name" value="RRM_1"/>
    <property type="match status" value="1"/>
</dbReference>
<dbReference type="PRINTS" id="PR00302">
    <property type="entry name" value="LUPUSLA"/>
</dbReference>
<accession>A0A3M6UZ97</accession>
<dbReference type="InterPro" id="IPR035979">
    <property type="entry name" value="RBD_domain_sf"/>
</dbReference>
<dbReference type="PANTHER" id="PTHR22792">
    <property type="entry name" value="LUPUS LA PROTEIN-RELATED"/>
    <property type="match status" value="1"/>
</dbReference>
<evidence type="ECO:0000256" key="9">
    <source>
        <dbReference type="ARBA" id="ARBA00023163"/>
    </source>
</evidence>
<dbReference type="PROSITE" id="PS50961">
    <property type="entry name" value="HTH_LA"/>
    <property type="match status" value="1"/>
</dbReference>
<organism evidence="18 19">
    <name type="scientific">Pocillopora damicornis</name>
    <name type="common">Cauliflower coral</name>
    <name type="synonym">Millepora damicornis</name>
    <dbReference type="NCBI Taxonomy" id="46731"/>
    <lineage>
        <taxon>Eukaryota</taxon>
        <taxon>Metazoa</taxon>
        <taxon>Cnidaria</taxon>
        <taxon>Anthozoa</taxon>
        <taxon>Hexacorallia</taxon>
        <taxon>Scleractinia</taxon>
        <taxon>Astrocoeniina</taxon>
        <taxon>Pocilloporidae</taxon>
        <taxon>Pocillopora</taxon>
    </lineage>
</organism>
<dbReference type="GO" id="GO:0005654">
    <property type="term" value="C:nucleoplasm"/>
    <property type="evidence" value="ECO:0007669"/>
    <property type="project" value="UniProtKB-SubCell"/>
</dbReference>
<evidence type="ECO:0000256" key="7">
    <source>
        <dbReference type="ARBA" id="ARBA00022884"/>
    </source>
</evidence>
<keyword evidence="8" id="KW-0805">Transcription regulation</keyword>
<evidence type="ECO:0000256" key="11">
    <source>
        <dbReference type="ARBA" id="ARBA00023242"/>
    </source>
</evidence>
<dbReference type="InterPro" id="IPR036390">
    <property type="entry name" value="WH_DNA-bd_sf"/>
</dbReference>
<dbReference type="GO" id="GO:0007283">
    <property type="term" value="P:spermatogenesis"/>
    <property type="evidence" value="ECO:0007669"/>
    <property type="project" value="UniProtKB-KW"/>
</dbReference>
<evidence type="ECO:0000256" key="3">
    <source>
        <dbReference type="ARBA" id="ARBA00015867"/>
    </source>
</evidence>
<feature type="compositionally biased region" description="Polar residues" evidence="14">
    <location>
        <begin position="395"/>
        <end position="412"/>
    </location>
</feature>
<name>A0A3M6UZ97_POCDA</name>
<dbReference type="Proteomes" id="UP000275408">
    <property type="component" value="Unassembled WGS sequence"/>
</dbReference>
<evidence type="ECO:0000256" key="8">
    <source>
        <dbReference type="ARBA" id="ARBA00023015"/>
    </source>
</evidence>
<comment type="similarity">
    <text evidence="2">Belongs to the LARP7 family.</text>
</comment>
<dbReference type="PANTHER" id="PTHR22792:SF62">
    <property type="entry name" value="LA-RELATED PROTEIN 7"/>
    <property type="match status" value="1"/>
</dbReference>
<feature type="compositionally biased region" description="Basic and acidic residues" evidence="14">
    <location>
        <begin position="156"/>
        <end position="168"/>
    </location>
</feature>
<dbReference type="SMART" id="SM00360">
    <property type="entry name" value="RRM"/>
    <property type="match status" value="1"/>
</dbReference>
<feature type="domain" description="RRM" evidence="15">
    <location>
        <begin position="91"/>
        <end position="187"/>
    </location>
</feature>
<dbReference type="InterPro" id="IPR036388">
    <property type="entry name" value="WH-like_DNA-bd_sf"/>
</dbReference>
<dbReference type="InterPro" id="IPR000504">
    <property type="entry name" value="RRM_dom"/>
</dbReference>
<comment type="caution">
    <text evidence="18">The sequence shown here is derived from an EMBL/GenBank/DDBJ whole genome shotgun (WGS) entry which is preliminary data.</text>
</comment>
<dbReference type="GO" id="GO:0003723">
    <property type="term" value="F:RNA binding"/>
    <property type="evidence" value="ECO:0007669"/>
    <property type="project" value="UniProtKB-UniRule"/>
</dbReference>
<evidence type="ECO:0000313" key="18">
    <source>
        <dbReference type="EMBL" id="RMX58919.1"/>
    </source>
</evidence>
<evidence type="ECO:0000313" key="19">
    <source>
        <dbReference type="Proteomes" id="UP000275408"/>
    </source>
</evidence>
<evidence type="ECO:0000256" key="12">
    <source>
        <dbReference type="ARBA" id="ARBA00029640"/>
    </source>
</evidence>
<keyword evidence="11" id="KW-0539">Nucleus</keyword>
<evidence type="ECO:0000256" key="2">
    <source>
        <dbReference type="ARBA" id="ARBA00008680"/>
    </source>
</evidence>
<feature type="non-terminal residue" evidence="18">
    <location>
        <position position="1"/>
    </location>
</feature>
<protein>
    <recommendedName>
        <fullName evidence="3">La-related protein 7</fullName>
    </recommendedName>
    <alternativeName>
        <fullName evidence="12">La ribonucleoprotein domain family member 7</fullName>
    </alternativeName>
</protein>
<feature type="region of interest" description="Disordered" evidence="14">
    <location>
        <begin position="389"/>
        <end position="430"/>
    </location>
</feature>
<feature type="compositionally biased region" description="Basic residues" evidence="14">
    <location>
        <begin position="340"/>
        <end position="350"/>
    </location>
</feature>
<keyword evidence="9" id="KW-0804">Transcription</keyword>
<dbReference type="GO" id="GO:0008380">
    <property type="term" value="P:RNA splicing"/>
    <property type="evidence" value="ECO:0007669"/>
    <property type="project" value="UniProtKB-KW"/>
</dbReference>
<feature type="compositionally biased region" description="Basic and acidic residues" evidence="14">
    <location>
        <begin position="191"/>
        <end position="202"/>
    </location>
</feature>
<keyword evidence="6" id="KW-0744">Spermatogenesis</keyword>
<dbReference type="OrthoDB" id="439993at2759"/>
<dbReference type="InterPro" id="IPR006630">
    <property type="entry name" value="La_HTH"/>
</dbReference>
<evidence type="ECO:0000256" key="4">
    <source>
        <dbReference type="ARBA" id="ARBA00022664"/>
    </source>
</evidence>
<dbReference type="InterPro" id="IPR014886">
    <property type="entry name" value="La_xRRM"/>
</dbReference>
<dbReference type="Gene3D" id="1.10.10.10">
    <property type="entry name" value="Winged helix-like DNA-binding domain superfamily/Winged helix DNA-binding domain"/>
    <property type="match status" value="1"/>
</dbReference>
<evidence type="ECO:0000256" key="14">
    <source>
        <dbReference type="SAM" id="MobiDB-lite"/>
    </source>
</evidence>
<feature type="compositionally biased region" description="Basic and acidic residues" evidence="14">
    <location>
        <begin position="228"/>
        <end position="265"/>
    </location>
</feature>
<evidence type="ECO:0000259" key="17">
    <source>
        <dbReference type="PROSITE" id="PS51939"/>
    </source>
</evidence>
<evidence type="ECO:0000259" key="16">
    <source>
        <dbReference type="PROSITE" id="PS50961"/>
    </source>
</evidence>
<comment type="subcellular location">
    <subcellularLocation>
        <location evidence="1">Nucleus</location>
        <location evidence="1">Nucleoplasm</location>
    </subcellularLocation>
</comment>
<proteinExistence type="inferred from homology"/>
<dbReference type="CDD" id="cd12290">
    <property type="entry name" value="RRM1_LARP7"/>
    <property type="match status" value="1"/>
</dbReference>
<feature type="compositionally biased region" description="Basic and acidic residues" evidence="14">
    <location>
        <begin position="307"/>
        <end position="327"/>
    </location>
</feature>
<keyword evidence="4" id="KW-0507">mRNA processing</keyword>
<feature type="compositionally biased region" description="Basic and acidic residues" evidence="14">
    <location>
        <begin position="414"/>
        <end position="424"/>
    </location>
</feature>
<dbReference type="STRING" id="46731.A0A3M6UZ97"/>
<keyword evidence="7 13" id="KW-0694">RNA-binding</keyword>